<organism evidence="3 4">
    <name type="scientific">Kiritimatiella glycovorans</name>
    <dbReference type="NCBI Taxonomy" id="1307763"/>
    <lineage>
        <taxon>Bacteria</taxon>
        <taxon>Pseudomonadati</taxon>
        <taxon>Kiritimatiellota</taxon>
        <taxon>Kiritimatiellia</taxon>
        <taxon>Kiritimatiellales</taxon>
        <taxon>Kiritimatiellaceae</taxon>
        <taxon>Kiritimatiella</taxon>
    </lineage>
</organism>
<dbReference type="InterPro" id="IPR049046">
    <property type="entry name" value="Beta-AFase-like_GH127_middle"/>
</dbReference>
<feature type="domain" description="Non-reducing end beta-L-arabinofuranosidase-like GH127 catalytic" evidence="1">
    <location>
        <begin position="55"/>
        <end position="427"/>
    </location>
</feature>
<dbReference type="AlphaFoldDB" id="A0A0G3EDV5"/>
<dbReference type="PANTHER" id="PTHR43465:SF2">
    <property type="entry name" value="DUF1680 DOMAIN PROTEIN (AFU_ORTHOLOGUE AFUA_1G08910)"/>
    <property type="match status" value="1"/>
</dbReference>
<name>A0A0G3EDV5_9BACT</name>
<dbReference type="Proteomes" id="UP000035268">
    <property type="component" value="Chromosome"/>
</dbReference>
<reference evidence="3 4" key="2">
    <citation type="journal article" date="2016" name="ISME J.">
        <title>Characterization of the first cultured representative of Verrucomicrobia subdivision 5 indicates the proposal of a novel phylum.</title>
        <authorList>
            <person name="Spring S."/>
            <person name="Bunk B."/>
            <person name="Sproer C."/>
            <person name="Schumann P."/>
            <person name="Rohde M."/>
            <person name="Tindall B.J."/>
            <person name="Klenk H.P."/>
        </authorList>
    </citation>
    <scope>NUCLEOTIDE SEQUENCE [LARGE SCALE GENOMIC DNA]</scope>
    <source>
        <strain evidence="3 4">L21-Fru-AB</strain>
    </source>
</reference>
<dbReference type="Pfam" id="PF07944">
    <property type="entry name" value="Beta-AFase-like_GH127_cat"/>
    <property type="match status" value="1"/>
</dbReference>
<evidence type="ECO:0000313" key="3">
    <source>
        <dbReference type="EMBL" id="AKJ64488.1"/>
    </source>
</evidence>
<protein>
    <recommendedName>
        <fullName evidence="5">Non-reducing end beta-L-arabinofuranosidase</fullName>
    </recommendedName>
</protein>
<dbReference type="PANTHER" id="PTHR43465">
    <property type="entry name" value="DUF1680 DOMAIN PROTEIN (AFU_ORTHOLOGUE AFUA_1G08910)"/>
    <property type="match status" value="1"/>
</dbReference>
<dbReference type="GO" id="GO:0005975">
    <property type="term" value="P:carbohydrate metabolic process"/>
    <property type="evidence" value="ECO:0007669"/>
    <property type="project" value="InterPro"/>
</dbReference>
<evidence type="ECO:0000259" key="1">
    <source>
        <dbReference type="Pfam" id="PF07944"/>
    </source>
</evidence>
<dbReference type="InterPro" id="IPR008928">
    <property type="entry name" value="6-hairpin_glycosidase_sf"/>
</dbReference>
<sequence length="711" mass="79587">MRGIRVIGLMVAVLGWGTGVMSAAERPVPVFEELPFGTVRPGGWIQAQLERDAATGVLPDFDKFCTAVQRRVFASKAGAPKGQNSTEYWFYDGAHEGYWMDSLARASILSQDEALLEKAEDFVNYLLESQEENGYLGVYPPELRLSHVGDDEEFCTAGWTYMGLLAWYEGTGDARVLEAVERAMGWYMDHYNRGKQSYFSRPEVPFVSGPVSHGLVLTEVAHTLYRITGNEAYRDYMLWIYEDFEQGNAGGDDIKLKRLLDPTRAATQHGVHWTEQLRIPVWAWYATGDPKYREAAEAAWDKTREALLPSFCVMSDEGVGRERRLPTPETAYEYCDTMELTASALYTAEKTGESRFADLAERCFFNAAQAGRLPDGTANSYFTIDNRYAMPPEPATRFRHNAGHYWYRPVQGPPCCSFLMFRIAPYYTKMMWMKTADGGGLAAVAYGPSRVSTKVNGTGVTIREETDYPFSDTIRFTVEVERPVSFELWLRRPGWARREGEAREALTPEAALLRDRTRAHRASQADMTVTAPDAAIRKDGDYWVVSKQWKSGHTVTVEFSPVVEKALAANGEYALRRGSLVYALSIPAEETCLQVWKTGGAGEVITPGEALGGLEETVIEADPDSRLQSRKYTPKEGAEWTYWIHAVPHGKGARQDFEPVALEGDPLNPWEEPTCGLRGRMVNGAGEEIPLTLVPMGSTILRRTTFPKDNP</sequence>
<evidence type="ECO:0000259" key="2">
    <source>
        <dbReference type="Pfam" id="PF20736"/>
    </source>
</evidence>
<gene>
    <name evidence="3" type="ORF">L21SP4_01240</name>
</gene>
<proteinExistence type="predicted"/>
<dbReference type="InterPro" id="IPR012878">
    <property type="entry name" value="Beta-AFase-like_GH127_cat"/>
</dbReference>
<reference evidence="4" key="1">
    <citation type="submission" date="2015-02" db="EMBL/GenBank/DDBJ databases">
        <title>Description and complete genome sequence of the first cultured representative of the subdivision 5 of the Verrucomicrobia phylum.</title>
        <authorList>
            <person name="Spring S."/>
            <person name="Bunk B."/>
            <person name="Sproer C."/>
            <person name="Klenk H.-P."/>
        </authorList>
    </citation>
    <scope>NUCLEOTIDE SEQUENCE [LARGE SCALE GENOMIC DNA]</scope>
    <source>
        <strain evidence="4">L21-Fru-AB</strain>
    </source>
</reference>
<dbReference type="InterPro" id="IPR049174">
    <property type="entry name" value="Beta-AFase-like"/>
</dbReference>
<dbReference type="EMBL" id="CP010904">
    <property type="protein sequence ID" value="AKJ64488.1"/>
    <property type="molecule type" value="Genomic_DNA"/>
</dbReference>
<dbReference type="KEGG" id="vbl:L21SP4_01240"/>
<feature type="domain" description="Non-reducing end beta-L-arabinofuranosidase-like GH127 middle" evidence="2">
    <location>
        <begin position="443"/>
        <end position="559"/>
    </location>
</feature>
<dbReference type="SUPFAM" id="SSF48208">
    <property type="entry name" value="Six-hairpin glycosidases"/>
    <property type="match status" value="1"/>
</dbReference>
<accession>A0A0G3EDV5</accession>
<keyword evidence="4" id="KW-1185">Reference proteome</keyword>
<evidence type="ECO:0000313" key="4">
    <source>
        <dbReference type="Proteomes" id="UP000035268"/>
    </source>
</evidence>
<dbReference type="Pfam" id="PF20736">
    <property type="entry name" value="Glyco_hydro127M"/>
    <property type="match status" value="1"/>
</dbReference>
<evidence type="ECO:0008006" key="5">
    <source>
        <dbReference type="Google" id="ProtNLM"/>
    </source>
</evidence>
<dbReference type="STRING" id="1307763.L21SP4_01240"/>